<dbReference type="InterPro" id="IPR038488">
    <property type="entry name" value="Integrase_DNA-bd_sf"/>
</dbReference>
<dbReference type="InterPro" id="IPR050808">
    <property type="entry name" value="Phage_Integrase"/>
</dbReference>
<evidence type="ECO:0000313" key="7">
    <source>
        <dbReference type="Proteomes" id="UP001180825"/>
    </source>
</evidence>
<name>A0ABU2A8T2_9BURK</name>
<dbReference type="PROSITE" id="PS51898">
    <property type="entry name" value="TYR_RECOMBINASE"/>
    <property type="match status" value="1"/>
</dbReference>
<dbReference type="InterPro" id="IPR010998">
    <property type="entry name" value="Integrase_recombinase_N"/>
</dbReference>
<gene>
    <name evidence="6" type="ORF">J2X21_001574</name>
</gene>
<dbReference type="CDD" id="cd00801">
    <property type="entry name" value="INT_P4_C"/>
    <property type="match status" value="1"/>
</dbReference>
<proteinExistence type="inferred from homology"/>
<dbReference type="Pfam" id="PF00589">
    <property type="entry name" value="Phage_integrase"/>
    <property type="match status" value="1"/>
</dbReference>
<dbReference type="InterPro" id="IPR011010">
    <property type="entry name" value="DNA_brk_join_enz"/>
</dbReference>
<keyword evidence="2" id="KW-0229">DNA integration</keyword>
<dbReference type="EMBL" id="JAVDXV010000002">
    <property type="protein sequence ID" value="MDR7332448.1"/>
    <property type="molecule type" value="Genomic_DNA"/>
</dbReference>
<accession>A0ABU2A8T2</accession>
<dbReference type="Gene3D" id="3.30.160.390">
    <property type="entry name" value="Integrase, DNA-binding domain"/>
    <property type="match status" value="1"/>
</dbReference>
<dbReference type="PANTHER" id="PTHR30629">
    <property type="entry name" value="PROPHAGE INTEGRASE"/>
    <property type="match status" value="1"/>
</dbReference>
<dbReference type="InterPro" id="IPR013762">
    <property type="entry name" value="Integrase-like_cat_sf"/>
</dbReference>
<dbReference type="RefSeq" id="WP_310326937.1">
    <property type="nucleotide sequence ID" value="NZ_JAVDXV010000002.1"/>
</dbReference>
<dbReference type="Proteomes" id="UP001180825">
    <property type="component" value="Unassembled WGS sequence"/>
</dbReference>
<dbReference type="InterPro" id="IPR002104">
    <property type="entry name" value="Integrase_catalytic"/>
</dbReference>
<comment type="similarity">
    <text evidence="1">Belongs to the 'phage' integrase family.</text>
</comment>
<evidence type="ECO:0000259" key="5">
    <source>
        <dbReference type="PROSITE" id="PS51898"/>
    </source>
</evidence>
<dbReference type="InterPro" id="IPR053876">
    <property type="entry name" value="Phage_int_M"/>
</dbReference>
<keyword evidence="7" id="KW-1185">Reference proteome</keyword>
<evidence type="ECO:0000256" key="4">
    <source>
        <dbReference type="ARBA" id="ARBA00023172"/>
    </source>
</evidence>
<keyword evidence="3" id="KW-0238">DNA-binding</keyword>
<evidence type="ECO:0000256" key="1">
    <source>
        <dbReference type="ARBA" id="ARBA00008857"/>
    </source>
</evidence>
<dbReference type="Pfam" id="PF22022">
    <property type="entry name" value="Phage_int_M"/>
    <property type="match status" value="1"/>
</dbReference>
<dbReference type="PANTHER" id="PTHR30629:SF2">
    <property type="entry name" value="PROPHAGE INTEGRASE INTS-RELATED"/>
    <property type="match status" value="1"/>
</dbReference>
<protein>
    <submittedName>
        <fullName evidence="6">Integrase</fullName>
    </submittedName>
</protein>
<dbReference type="Gene3D" id="1.10.443.10">
    <property type="entry name" value="Intergrase catalytic core"/>
    <property type="match status" value="1"/>
</dbReference>
<dbReference type="Gene3D" id="1.10.150.130">
    <property type="match status" value="1"/>
</dbReference>
<dbReference type="SUPFAM" id="SSF56349">
    <property type="entry name" value="DNA breaking-rejoining enzymes"/>
    <property type="match status" value="1"/>
</dbReference>
<reference evidence="6 7" key="1">
    <citation type="submission" date="2023-07" db="EMBL/GenBank/DDBJ databases">
        <title>Sorghum-associated microbial communities from plants grown in Nebraska, USA.</title>
        <authorList>
            <person name="Schachtman D."/>
        </authorList>
    </citation>
    <scope>NUCLEOTIDE SEQUENCE [LARGE SCALE GENOMIC DNA]</scope>
    <source>
        <strain evidence="6 7">BE316</strain>
    </source>
</reference>
<evidence type="ECO:0000313" key="6">
    <source>
        <dbReference type="EMBL" id="MDR7332448.1"/>
    </source>
</evidence>
<comment type="caution">
    <text evidence="6">The sequence shown here is derived from an EMBL/GenBank/DDBJ whole genome shotgun (WGS) entry which is preliminary data.</text>
</comment>
<evidence type="ECO:0000256" key="3">
    <source>
        <dbReference type="ARBA" id="ARBA00023125"/>
    </source>
</evidence>
<dbReference type="Pfam" id="PF13356">
    <property type="entry name" value="Arm-DNA-bind_3"/>
    <property type="match status" value="1"/>
</dbReference>
<keyword evidence="4" id="KW-0233">DNA recombination</keyword>
<feature type="domain" description="Tyr recombinase" evidence="5">
    <location>
        <begin position="229"/>
        <end position="417"/>
    </location>
</feature>
<organism evidence="6 7">
    <name type="scientific">Roseateles asaccharophilus</name>
    <dbReference type="NCBI Taxonomy" id="582607"/>
    <lineage>
        <taxon>Bacteria</taxon>
        <taxon>Pseudomonadati</taxon>
        <taxon>Pseudomonadota</taxon>
        <taxon>Betaproteobacteria</taxon>
        <taxon>Burkholderiales</taxon>
        <taxon>Sphaerotilaceae</taxon>
        <taxon>Roseateles</taxon>
    </lineage>
</organism>
<evidence type="ECO:0000256" key="2">
    <source>
        <dbReference type="ARBA" id="ARBA00022908"/>
    </source>
</evidence>
<sequence length="442" mass="49172">MCPHHQWRPTLQTNKLTDTAIRKAKNGDKSVKMADGGGLYLELHPNGSRYWRMKYRFGGVEKRLAFGVYPEVTLADARRKRDDARRLLANDADPGEQLKAAKVAVQASAEAAQMIAKGLPVPGTFEFVAREWLTTVHDHKVSAGHAGRTKTRLEQNIFPWLGARPISEIEAPELLQALRRVEARGAIETAHRIKDSCAQVFRYGIACGVCTRNPAADLKDALKPVPTRHLAAIVDPIGTGKLLRDIAEYQGHPVVCAALKLSALLLLRPGELRHLEWAWIDFDSATLTVPSQLMKRTKADKQDGPPHIVPLARQAINILRELQALTGGEGRRLVFPSPQSRSRCISDNAVRSALRRMGYGNDDMTAHGFRAMARTLIAERLGVLPEVIEAQLAHAVADPLGRAYNRTQFLDQRRDMMGRWADYLDRLRQGAEVVPIDRRATS</sequence>
<dbReference type="InterPro" id="IPR025166">
    <property type="entry name" value="Integrase_DNA_bind_dom"/>
</dbReference>